<evidence type="ECO:0000256" key="2">
    <source>
        <dbReference type="ARBA" id="ARBA00010617"/>
    </source>
</evidence>
<evidence type="ECO:0000259" key="11">
    <source>
        <dbReference type="Pfam" id="PF20978"/>
    </source>
</evidence>
<dbReference type="EMBL" id="CAJVPV010000219">
    <property type="protein sequence ID" value="CAG8447214.1"/>
    <property type="molecule type" value="Genomic_DNA"/>
</dbReference>
<dbReference type="InterPro" id="IPR049545">
    <property type="entry name" value="Gta3_dom"/>
</dbReference>
<proteinExistence type="inferred from homology"/>
<evidence type="ECO:0000256" key="7">
    <source>
        <dbReference type="ARBA" id="ARBA00023033"/>
    </source>
</evidence>
<keyword evidence="10" id="KW-0472">Membrane</keyword>
<evidence type="ECO:0000256" key="3">
    <source>
        <dbReference type="ARBA" id="ARBA00022617"/>
    </source>
</evidence>
<evidence type="ECO:0000256" key="1">
    <source>
        <dbReference type="ARBA" id="ARBA00001971"/>
    </source>
</evidence>
<keyword evidence="6 8" id="KW-0408">Iron</keyword>
<comment type="caution">
    <text evidence="12">The sequence shown here is derived from an EMBL/GenBank/DDBJ whole genome shotgun (WGS) entry which is preliminary data.</text>
</comment>
<dbReference type="PANTHER" id="PTHR24291:SF50">
    <property type="entry name" value="BIFUNCTIONAL ALBAFLAVENONE MONOOXYGENASE_TERPENE SYNTHASE"/>
    <property type="match status" value="1"/>
</dbReference>
<evidence type="ECO:0000256" key="4">
    <source>
        <dbReference type="ARBA" id="ARBA00022723"/>
    </source>
</evidence>
<keyword evidence="4 8" id="KW-0479">Metal-binding</keyword>
<keyword evidence="10" id="KW-0812">Transmembrane</keyword>
<evidence type="ECO:0000313" key="13">
    <source>
        <dbReference type="Proteomes" id="UP000789342"/>
    </source>
</evidence>
<keyword evidence="10" id="KW-1133">Transmembrane helix</keyword>
<dbReference type="PRINTS" id="PR00465">
    <property type="entry name" value="EP450IV"/>
</dbReference>
<evidence type="ECO:0000256" key="5">
    <source>
        <dbReference type="ARBA" id="ARBA00023002"/>
    </source>
</evidence>
<dbReference type="PRINTS" id="PR00385">
    <property type="entry name" value="P450"/>
</dbReference>
<name>A0A9N8YT56_9GLOM</name>
<dbReference type="CDD" id="cd00302">
    <property type="entry name" value="cytochrome_P450"/>
    <property type="match status" value="1"/>
</dbReference>
<dbReference type="PANTHER" id="PTHR24291">
    <property type="entry name" value="CYTOCHROME P450 FAMILY 4"/>
    <property type="match status" value="1"/>
</dbReference>
<dbReference type="Gene3D" id="1.10.630.10">
    <property type="entry name" value="Cytochrome P450"/>
    <property type="match status" value="1"/>
</dbReference>
<feature type="domain" description="Glutamyl-tRNA amidotransferase complex subunit Gta3" evidence="11">
    <location>
        <begin position="618"/>
        <end position="673"/>
    </location>
</feature>
<dbReference type="GO" id="GO:0020037">
    <property type="term" value="F:heme binding"/>
    <property type="evidence" value="ECO:0007669"/>
    <property type="project" value="InterPro"/>
</dbReference>
<keyword evidence="13" id="KW-1185">Reference proteome</keyword>
<gene>
    <name evidence="12" type="ORF">AMORRO_LOCUS692</name>
</gene>
<comment type="similarity">
    <text evidence="2">Belongs to the cytochrome P450 family.</text>
</comment>
<evidence type="ECO:0000256" key="8">
    <source>
        <dbReference type="PIRSR" id="PIRSR602403-1"/>
    </source>
</evidence>
<feature type="binding site" description="axial binding residue" evidence="8">
    <location>
        <position position="443"/>
    </location>
    <ligand>
        <name>heme</name>
        <dbReference type="ChEBI" id="CHEBI:30413"/>
    </ligand>
    <ligandPart>
        <name>Fe</name>
        <dbReference type="ChEBI" id="CHEBI:18248"/>
    </ligandPart>
</feature>
<dbReference type="GO" id="GO:0016705">
    <property type="term" value="F:oxidoreductase activity, acting on paired donors, with incorporation or reduction of molecular oxygen"/>
    <property type="evidence" value="ECO:0007669"/>
    <property type="project" value="InterPro"/>
</dbReference>
<sequence>MYNLTGLLDTFGIYEHSPLTHILIFILFAAFPAYYFLFGTKLPSTPQDDEDDIVSSGGFIPFLRKLHAKQGAIVSTKLPFKNTISVVDPAIIKATLPIGDRPKDLFKFLEPLIGEDNFQIFDTERAASFKRLVSAALGHDVLTAKYEEIRNIGVEFINRWENIVNSQDGALIRMQEQCLEFSLRITTTTLLSNDTPQDMDFKAFQNAYDTVLNGLFDRQFGVLNEKREEEFEVAITYFNNTLKKLIDERKSVDVERKNTDTKDNHVKDFLDTLVSENNPETGVPYSDEMIRYFMNGYLTAGYHTTGVAIPWTIFSLTQNPDVQNKLQEEIDQCLQGRLPSLKDLSNMDYLTQVIKEALRVHPPGSFCARLIKSPANIPTSFDSREELHIASDTTIIYPIPLYHENPNYFANPLNFDPSRFSRENIKSIKSNAWCPFGFGVRSCPGERMAMIDMKMMVCMIMQKFRVELGMKVEDVVKEEKFVVMPKNDILVKLIPRNIEREGEDEYFYIMHPHNCTLENDYLNWLEILDTINYVRFSHIKFSSHRLPTKTTKDFVASNMFLSLRLQSRRFRSRFTPRCYSSLNTTPEIDDDCLPKCPKWSVNSLLSPPDSKSNGENVSPEITEEMFKNLLRLSGLRLSNNTTSNDEQAKLIKDINILCNFVSHIKNVDVSGVKSLRNLWPDSVGIELREDEIDDGDKKLEGEGTTRSEGNGGTPRGEIGKGRDLLRHAKILYRDFYIVNSKGGGN</sequence>
<feature type="compositionally biased region" description="Basic and acidic residues" evidence="9">
    <location>
        <begin position="695"/>
        <end position="705"/>
    </location>
</feature>
<dbReference type="Pfam" id="PF00067">
    <property type="entry name" value="p450"/>
    <property type="match status" value="1"/>
</dbReference>
<organism evidence="12 13">
    <name type="scientific">Acaulospora morrowiae</name>
    <dbReference type="NCBI Taxonomy" id="94023"/>
    <lineage>
        <taxon>Eukaryota</taxon>
        <taxon>Fungi</taxon>
        <taxon>Fungi incertae sedis</taxon>
        <taxon>Mucoromycota</taxon>
        <taxon>Glomeromycotina</taxon>
        <taxon>Glomeromycetes</taxon>
        <taxon>Diversisporales</taxon>
        <taxon>Acaulosporaceae</taxon>
        <taxon>Acaulospora</taxon>
    </lineage>
</organism>
<feature type="transmembrane region" description="Helical" evidence="10">
    <location>
        <begin position="20"/>
        <end position="38"/>
    </location>
</feature>
<feature type="region of interest" description="Disordered" evidence="9">
    <location>
        <begin position="690"/>
        <end position="720"/>
    </location>
</feature>
<dbReference type="SUPFAM" id="SSF48264">
    <property type="entry name" value="Cytochrome P450"/>
    <property type="match status" value="1"/>
</dbReference>
<evidence type="ECO:0000313" key="12">
    <source>
        <dbReference type="EMBL" id="CAG8447214.1"/>
    </source>
</evidence>
<dbReference type="AlphaFoldDB" id="A0A9N8YT56"/>
<dbReference type="Proteomes" id="UP000789342">
    <property type="component" value="Unassembled WGS sequence"/>
</dbReference>
<reference evidence="12" key="1">
    <citation type="submission" date="2021-06" db="EMBL/GenBank/DDBJ databases">
        <authorList>
            <person name="Kallberg Y."/>
            <person name="Tangrot J."/>
            <person name="Rosling A."/>
        </authorList>
    </citation>
    <scope>NUCLEOTIDE SEQUENCE</scope>
    <source>
        <strain evidence="12">CL551</strain>
    </source>
</reference>
<comment type="cofactor">
    <cofactor evidence="1 8">
        <name>heme</name>
        <dbReference type="ChEBI" id="CHEBI:30413"/>
    </cofactor>
</comment>
<evidence type="ECO:0000256" key="9">
    <source>
        <dbReference type="SAM" id="MobiDB-lite"/>
    </source>
</evidence>
<dbReference type="InterPro" id="IPR017972">
    <property type="entry name" value="Cyt_P450_CS"/>
</dbReference>
<dbReference type="InterPro" id="IPR036396">
    <property type="entry name" value="Cyt_P450_sf"/>
</dbReference>
<dbReference type="PROSITE" id="PS00086">
    <property type="entry name" value="CYTOCHROME_P450"/>
    <property type="match status" value="1"/>
</dbReference>
<keyword evidence="3 8" id="KW-0349">Heme</keyword>
<keyword evidence="5" id="KW-0560">Oxidoreductase</keyword>
<dbReference type="InterPro" id="IPR001128">
    <property type="entry name" value="Cyt_P450"/>
</dbReference>
<dbReference type="GO" id="GO:0004497">
    <property type="term" value="F:monooxygenase activity"/>
    <property type="evidence" value="ECO:0007669"/>
    <property type="project" value="UniProtKB-KW"/>
</dbReference>
<dbReference type="OrthoDB" id="1470350at2759"/>
<protein>
    <submittedName>
        <fullName evidence="12">8339_t:CDS:1</fullName>
    </submittedName>
</protein>
<dbReference type="InterPro" id="IPR002403">
    <property type="entry name" value="Cyt_P450_E_grp-IV"/>
</dbReference>
<keyword evidence="7" id="KW-0503">Monooxygenase</keyword>
<evidence type="ECO:0000256" key="6">
    <source>
        <dbReference type="ARBA" id="ARBA00023004"/>
    </source>
</evidence>
<evidence type="ECO:0000256" key="10">
    <source>
        <dbReference type="SAM" id="Phobius"/>
    </source>
</evidence>
<dbReference type="InterPro" id="IPR050196">
    <property type="entry name" value="Cytochrome_P450_Monoox"/>
</dbReference>
<accession>A0A9N8YT56</accession>
<dbReference type="Pfam" id="PF20978">
    <property type="entry name" value="Gta3"/>
    <property type="match status" value="1"/>
</dbReference>
<dbReference type="GO" id="GO:0005506">
    <property type="term" value="F:iron ion binding"/>
    <property type="evidence" value="ECO:0007669"/>
    <property type="project" value="InterPro"/>
</dbReference>